<dbReference type="AlphaFoldDB" id="A0A8B6DX91"/>
<comment type="caution">
    <text evidence="2">The sequence shown here is derived from an EMBL/GenBank/DDBJ whole genome shotgun (WGS) entry which is preliminary data.</text>
</comment>
<evidence type="ECO:0000256" key="1">
    <source>
        <dbReference type="SAM" id="MobiDB-lite"/>
    </source>
</evidence>
<dbReference type="Proteomes" id="UP000596742">
    <property type="component" value="Unassembled WGS sequence"/>
</dbReference>
<proteinExistence type="predicted"/>
<protein>
    <submittedName>
        <fullName evidence="2">Uncharacterized protein</fullName>
    </submittedName>
</protein>
<keyword evidence="3" id="KW-1185">Reference proteome</keyword>
<evidence type="ECO:0000313" key="3">
    <source>
        <dbReference type="Proteomes" id="UP000596742"/>
    </source>
</evidence>
<accession>A0A8B6DX91</accession>
<name>A0A8B6DX91_MYTGA</name>
<organism evidence="2 3">
    <name type="scientific">Mytilus galloprovincialis</name>
    <name type="common">Mediterranean mussel</name>
    <dbReference type="NCBI Taxonomy" id="29158"/>
    <lineage>
        <taxon>Eukaryota</taxon>
        <taxon>Metazoa</taxon>
        <taxon>Spiralia</taxon>
        <taxon>Lophotrochozoa</taxon>
        <taxon>Mollusca</taxon>
        <taxon>Bivalvia</taxon>
        <taxon>Autobranchia</taxon>
        <taxon>Pteriomorphia</taxon>
        <taxon>Mytilida</taxon>
        <taxon>Mytiloidea</taxon>
        <taxon>Mytilidae</taxon>
        <taxon>Mytilinae</taxon>
        <taxon>Mytilus</taxon>
    </lineage>
</organism>
<reference evidence="2" key="1">
    <citation type="submission" date="2018-11" db="EMBL/GenBank/DDBJ databases">
        <authorList>
            <person name="Alioto T."/>
            <person name="Alioto T."/>
        </authorList>
    </citation>
    <scope>NUCLEOTIDE SEQUENCE</scope>
</reference>
<dbReference type="EMBL" id="UYJE01004153">
    <property type="protein sequence ID" value="VDI25486.1"/>
    <property type="molecule type" value="Genomic_DNA"/>
</dbReference>
<feature type="region of interest" description="Disordered" evidence="1">
    <location>
        <begin position="74"/>
        <end position="100"/>
    </location>
</feature>
<evidence type="ECO:0000313" key="2">
    <source>
        <dbReference type="EMBL" id="VDI25486.1"/>
    </source>
</evidence>
<gene>
    <name evidence="2" type="ORF">MGAL_10B009768</name>
</gene>
<sequence length="100" mass="11434">MHYGLKQDPVQIQVISPEQPINNYFEHFEAVVSRARFNSVMVLKPAIKGGNGWNSVQGRFSHCLELFECEDINGHPDEQKSPKSWYSMPLWGRTPRSTTG</sequence>